<feature type="binding site" evidence="5">
    <location>
        <position position="240"/>
    </location>
    <ligand>
        <name>NAD(+)</name>
        <dbReference type="ChEBI" id="CHEBI:57540"/>
    </ligand>
</feature>
<protein>
    <recommendedName>
        <fullName evidence="5">Erythronate-4-phosphate dehydrogenase</fullName>
        <ecNumber evidence="5">1.1.1.290</ecNumber>
    </recommendedName>
</protein>
<dbReference type="GO" id="GO:0033711">
    <property type="term" value="F:4-phosphoerythronate dehydrogenase activity"/>
    <property type="evidence" value="ECO:0007669"/>
    <property type="project" value="UniProtKB-EC"/>
</dbReference>
<comment type="similarity">
    <text evidence="5">Belongs to the D-isomer specific 2-hydroxyacid dehydrogenase family. PdxB subfamily.</text>
</comment>
<feature type="binding site" evidence="5">
    <location>
        <position position="266"/>
    </location>
    <ligand>
        <name>substrate</name>
    </ligand>
</feature>
<accession>A0A5A9W4C7</accession>
<evidence type="ECO:0000256" key="2">
    <source>
        <dbReference type="ARBA" id="ARBA00023002"/>
    </source>
</evidence>
<keyword evidence="4 5" id="KW-0664">Pyridoxine biosynthesis</keyword>
<organism evidence="8 9">
    <name type="scientific">Nitrincola tapanii</name>
    <dbReference type="NCBI Taxonomy" id="1708751"/>
    <lineage>
        <taxon>Bacteria</taxon>
        <taxon>Pseudomonadati</taxon>
        <taxon>Pseudomonadota</taxon>
        <taxon>Gammaproteobacteria</taxon>
        <taxon>Oceanospirillales</taxon>
        <taxon>Oceanospirillaceae</taxon>
        <taxon>Nitrincola</taxon>
    </lineage>
</organism>
<dbReference type="PANTHER" id="PTHR10996:SF178">
    <property type="entry name" value="2-HYDROXYACID DEHYDROGENASE YGL185C-RELATED"/>
    <property type="match status" value="1"/>
</dbReference>
<dbReference type="GO" id="GO:0005829">
    <property type="term" value="C:cytosol"/>
    <property type="evidence" value="ECO:0007669"/>
    <property type="project" value="TreeGrafter"/>
</dbReference>
<dbReference type="GO" id="GO:0008615">
    <property type="term" value="P:pyridoxine biosynthetic process"/>
    <property type="evidence" value="ECO:0007669"/>
    <property type="project" value="UniProtKB-UniRule"/>
</dbReference>
<comment type="caution">
    <text evidence="8">The sequence shown here is derived from an EMBL/GenBank/DDBJ whole genome shotgun (WGS) entry which is preliminary data.</text>
</comment>
<comment type="caution">
    <text evidence="5">Lacks conserved residue(s) required for the propagation of feature annotation.</text>
</comment>
<feature type="domain" description="D-isomer specific 2-hydroxyacid dehydrogenase NAD-binding" evidence="6">
    <location>
        <begin position="115"/>
        <end position="264"/>
    </location>
</feature>
<dbReference type="Pfam" id="PF02826">
    <property type="entry name" value="2-Hacid_dh_C"/>
    <property type="match status" value="1"/>
</dbReference>
<evidence type="ECO:0000259" key="7">
    <source>
        <dbReference type="Pfam" id="PF11890"/>
    </source>
</evidence>
<dbReference type="InterPro" id="IPR036291">
    <property type="entry name" value="NAD(P)-bd_dom_sf"/>
</dbReference>
<dbReference type="SUPFAM" id="SSF52283">
    <property type="entry name" value="Formate/glycerate dehydrogenase catalytic domain-like"/>
    <property type="match status" value="1"/>
</dbReference>
<sequence>MEARLLTPPLKILADENLPGLQSLFAELGELVTAPGRHLGAADLHGVDVLLVRSVTQVRAELLQGSSVRFVGTATIGTDHVDQAYLAEQGIAFHSAPGCNAEAVVDYTLNCLWQWCQATGRDLAQQRVGILGVGNVGSRLAQRLQALGCELGLCDPPRQRREGGDWQSLAEILRESDIVCLHTPLTREGEDATWHLFDEATLLQLRPGACVLNAGRGAVISAEAMVKVATARPDLSWILDVWEQEPQIDPQLLSHAFIATPHIAGYSLEGKVRGSWMLAQALYAWLGLPFNQPLSSLLPEPAVAAVHLNADADPSLPMRLIYDPFQDDRALRALFTRSPEERALGFDRLRREYPVRREFSSLTLSCATNQLPRLHALGFSQAVSSAVKRVDV</sequence>
<keyword evidence="9" id="KW-1185">Reference proteome</keyword>
<dbReference type="HAMAP" id="MF_01825">
    <property type="entry name" value="PdxB"/>
    <property type="match status" value="1"/>
</dbReference>
<dbReference type="AlphaFoldDB" id="A0A5A9W4C7"/>
<dbReference type="Gene3D" id="3.40.50.720">
    <property type="entry name" value="NAD(P)-binding Rossmann-like Domain"/>
    <property type="match status" value="2"/>
</dbReference>
<dbReference type="InterPro" id="IPR038251">
    <property type="entry name" value="PdxB_dimer_sf"/>
</dbReference>
<dbReference type="PANTHER" id="PTHR10996">
    <property type="entry name" value="2-HYDROXYACID DEHYDROGENASE-RELATED"/>
    <property type="match status" value="1"/>
</dbReference>
<dbReference type="Proteomes" id="UP000325302">
    <property type="component" value="Unassembled WGS sequence"/>
</dbReference>
<feature type="binding site" evidence="5">
    <location>
        <position position="75"/>
    </location>
    <ligand>
        <name>substrate</name>
    </ligand>
</feature>
<comment type="subcellular location">
    <subcellularLocation>
        <location evidence="5">Cytoplasm</location>
    </subcellularLocation>
</comment>
<comment type="subunit">
    <text evidence="5">Homodimer.</text>
</comment>
<dbReference type="OrthoDB" id="9770208at2"/>
<feature type="binding site" evidence="5">
    <location>
        <position position="155"/>
    </location>
    <ligand>
        <name>NAD(+)</name>
        <dbReference type="ChEBI" id="CHEBI:57540"/>
    </ligand>
</feature>
<dbReference type="InterPro" id="IPR029752">
    <property type="entry name" value="D-isomer_DH_CS1"/>
</dbReference>
<evidence type="ECO:0000256" key="5">
    <source>
        <dbReference type="HAMAP-Rule" id="MF_01825"/>
    </source>
</evidence>
<feature type="binding site" evidence="5">
    <location>
        <position position="265"/>
    </location>
    <ligand>
        <name>NAD(+)</name>
        <dbReference type="ChEBI" id="CHEBI:57540"/>
    </ligand>
</feature>
<dbReference type="SUPFAM" id="SSF51735">
    <property type="entry name" value="NAD(P)-binding Rossmann-fold domains"/>
    <property type="match status" value="1"/>
</dbReference>
<dbReference type="InterPro" id="IPR006140">
    <property type="entry name" value="D-isomer_DH_NAD-bd"/>
</dbReference>
<dbReference type="GO" id="GO:0046983">
    <property type="term" value="F:protein dimerization activity"/>
    <property type="evidence" value="ECO:0007669"/>
    <property type="project" value="InterPro"/>
</dbReference>
<proteinExistence type="inferred from homology"/>
<evidence type="ECO:0000256" key="1">
    <source>
        <dbReference type="ARBA" id="ARBA00022490"/>
    </source>
</evidence>
<dbReference type="NCBIfam" id="NF001309">
    <property type="entry name" value="PRK00257.1"/>
    <property type="match status" value="1"/>
</dbReference>
<keyword evidence="3 5" id="KW-0520">NAD</keyword>
<feature type="domain" description="Erythronate-4-phosphate dehydrogenase dimerisation" evidence="7">
    <location>
        <begin position="297"/>
        <end position="378"/>
    </location>
</feature>
<reference evidence="8 9" key="1">
    <citation type="submission" date="2019-03" db="EMBL/GenBank/DDBJ databases">
        <title>Nitrincola sp. nov. isolated from an Indian soda lake.</title>
        <authorList>
            <person name="Joshi A."/>
            <person name="Thite S.V."/>
            <person name="Joseph N."/>
            <person name="Dhotre D."/>
            <person name="Moorthy M."/>
            <person name="Shouche Y.S."/>
        </authorList>
    </citation>
    <scope>NUCLEOTIDE SEQUENCE [LARGE SCALE GENOMIC DNA]</scope>
    <source>
        <strain evidence="8 9">MEB193</strain>
    </source>
</reference>
<feature type="active site" evidence="5">
    <location>
        <position position="216"/>
    </location>
</feature>
<evidence type="ECO:0000313" key="8">
    <source>
        <dbReference type="EMBL" id="KAA0875059.1"/>
    </source>
</evidence>
<comment type="function">
    <text evidence="5">Catalyzes the oxidation of erythronate-4-phosphate to 3-hydroxy-2-oxo-4-phosphonooxybutanoate.</text>
</comment>
<evidence type="ECO:0000259" key="6">
    <source>
        <dbReference type="Pfam" id="PF02826"/>
    </source>
</evidence>
<dbReference type="CDD" id="cd12158">
    <property type="entry name" value="ErythrP_dh"/>
    <property type="match status" value="1"/>
</dbReference>
<name>A0A5A9W4C7_9GAMM</name>
<dbReference type="InterPro" id="IPR024531">
    <property type="entry name" value="Erythronate-4-P_DHase_dimer"/>
</dbReference>
<keyword evidence="1 5" id="KW-0963">Cytoplasm</keyword>
<evidence type="ECO:0000256" key="4">
    <source>
        <dbReference type="ARBA" id="ARBA00023096"/>
    </source>
</evidence>
<evidence type="ECO:0000256" key="3">
    <source>
        <dbReference type="ARBA" id="ARBA00023027"/>
    </source>
</evidence>
<keyword evidence="2 5" id="KW-0560">Oxidoreductase</keyword>
<feature type="binding site" evidence="5">
    <location>
        <position position="54"/>
    </location>
    <ligand>
        <name>substrate</name>
    </ligand>
</feature>
<evidence type="ECO:0000313" key="9">
    <source>
        <dbReference type="Proteomes" id="UP000325302"/>
    </source>
</evidence>
<dbReference type="EMBL" id="SMRS01000004">
    <property type="protein sequence ID" value="KAA0875059.1"/>
    <property type="molecule type" value="Genomic_DNA"/>
</dbReference>
<comment type="catalytic activity">
    <reaction evidence="5">
        <text>4-phospho-D-erythronate + NAD(+) = (R)-3-hydroxy-2-oxo-4-phosphooxybutanoate + NADH + H(+)</text>
        <dbReference type="Rhea" id="RHEA:18829"/>
        <dbReference type="ChEBI" id="CHEBI:15378"/>
        <dbReference type="ChEBI" id="CHEBI:57540"/>
        <dbReference type="ChEBI" id="CHEBI:57945"/>
        <dbReference type="ChEBI" id="CHEBI:58538"/>
        <dbReference type="ChEBI" id="CHEBI:58766"/>
        <dbReference type="EC" id="1.1.1.290"/>
    </reaction>
</comment>
<feature type="active site" description="Proton donor" evidence="5">
    <location>
        <position position="262"/>
    </location>
</feature>
<gene>
    <name evidence="5 8" type="primary">pdxB</name>
    <name evidence="8" type="ORF">E1H14_06470</name>
</gene>
<dbReference type="Gene3D" id="3.30.1370.170">
    <property type="match status" value="1"/>
</dbReference>
<dbReference type="InterPro" id="IPR020921">
    <property type="entry name" value="Erythronate-4-P_DHase"/>
</dbReference>
<feature type="binding site" evidence="5">
    <location>
        <position position="183"/>
    </location>
    <ligand>
        <name>NAD(+)</name>
        <dbReference type="ChEBI" id="CHEBI:57540"/>
    </ligand>
</feature>
<dbReference type="Pfam" id="PF11890">
    <property type="entry name" value="DUF3410"/>
    <property type="match status" value="1"/>
</dbReference>
<dbReference type="PROSITE" id="PS00065">
    <property type="entry name" value="D_2_HYDROXYACID_DH_1"/>
    <property type="match status" value="1"/>
</dbReference>
<dbReference type="GO" id="GO:0016618">
    <property type="term" value="F:hydroxypyruvate reductase [NAD(P)H] activity"/>
    <property type="evidence" value="ECO:0007669"/>
    <property type="project" value="TreeGrafter"/>
</dbReference>
<dbReference type="GO" id="GO:0030267">
    <property type="term" value="F:glyoxylate reductase (NADPH) activity"/>
    <property type="evidence" value="ECO:0007669"/>
    <property type="project" value="TreeGrafter"/>
</dbReference>
<dbReference type="GO" id="GO:0051287">
    <property type="term" value="F:NAD binding"/>
    <property type="evidence" value="ECO:0007669"/>
    <property type="project" value="InterPro"/>
</dbReference>
<feature type="active site" evidence="5">
    <location>
        <position position="245"/>
    </location>
</feature>
<dbReference type="UniPathway" id="UPA00244">
    <property type="reaction ID" value="UER00310"/>
</dbReference>
<comment type="pathway">
    <text evidence="5">Cofactor biosynthesis; pyridoxine 5'-phosphate biosynthesis; pyridoxine 5'-phosphate from D-erythrose 4-phosphate: step 2/5.</text>
</comment>
<dbReference type="EC" id="1.1.1.290" evidence="5"/>
<dbReference type="InterPro" id="IPR050223">
    <property type="entry name" value="D-isomer_2-hydroxyacid_DH"/>
</dbReference>